<dbReference type="RefSeq" id="WP_399618578.1">
    <property type="nucleotide sequence ID" value="NZ_JBITYT010000011.1"/>
</dbReference>
<evidence type="ECO:0000259" key="2">
    <source>
        <dbReference type="Pfam" id="PF23359"/>
    </source>
</evidence>
<dbReference type="EMBL" id="JBITYT010000011">
    <property type="protein sequence ID" value="MFI9122538.1"/>
    <property type="molecule type" value="Genomic_DNA"/>
</dbReference>
<evidence type="ECO:0000313" key="3">
    <source>
        <dbReference type="EMBL" id="MFI9122538.1"/>
    </source>
</evidence>
<name>A0ABW8CY80_STRBI</name>
<organism evidence="3 4">
    <name type="scientific">Streptomyces bikiniensis</name>
    <dbReference type="NCBI Taxonomy" id="1896"/>
    <lineage>
        <taxon>Bacteria</taxon>
        <taxon>Bacillati</taxon>
        <taxon>Actinomycetota</taxon>
        <taxon>Actinomycetes</taxon>
        <taxon>Kitasatosporales</taxon>
        <taxon>Streptomycetaceae</taxon>
        <taxon>Streptomyces</taxon>
    </lineage>
</organism>
<proteinExistence type="predicted"/>
<feature type="domain" description="Lsr2 DNA-binding" evidence="2">
    <location>
        <begin position="22"/>
        <end position="53"/>
    </location>
</feature>
<dbReference type="Gene3D" id="4.10.320.10">
    <property type="entry name" value="E3-binding domain"/>
    <property type="match status" value="1"/>
</dbReference>
<keyword evidence="4" id="KW-1185">Reference proteome</keyword>
<accession>A0ABW8CY80</accession>
<evidence type="ECO:0000313" key="4">
    <source>
        <dbReference type="Proteomes" id="UP001614391"/>
    </source>
</evidence>
<dbReference type="InterPro" id="IPR036625">
    <property type="entry name" value="E3-bd_dom_sf"/>
</dbReference>
<keyword evidence="1" id="KW-0238">DNA-binding</keyword>
<protein>
    <submittedName>
        <fullName evidence="3">Histone-like nucleoid-structuring protein Lsr2</fullName>
    </submittedName>
</protein>
<reference evidence="3 4" key="1">
    <citation type="submission" date="2024-10" db="EMBL/GenBank/DDBJ databases">
        <title>The Natural Products Discovery Center: Release of the First 8490 Sequenced Strains for Exploring Actinobacteria Biosynthetic Diversity.</title>
        <authorList>
            <person name="Kalkreuter E."/>
            <person name="Kautsar S.A."/>
            <person name="Yang D."/>
            <person name="Bader C.D."/>
            <person name="Teijaro C.N."/>
            <person name="Fluegel L."/>
            <person name="Davis C.M."/>
            <person name="Simpson J.R."/>
            <person name="Lauterbach L."/>
            <person name="Steele A.D."/>
            <person name="Gui C."/>
            <person name="Meng S."/>
            <person name="Li G."/>
            <person name="Viehrig K."/>
            <person name="Ye F."/>
            <person name="Su P."/>
            <person name="Kiefer A.F."/>
            <person name="Nichols A."/>
            <person name="Cepeda A.J."/>
            <person name="Yan W."/>
            <person name="Fan B."/>
            <person name="Jiang Y."/>
            <person name="Adhikari A."/>
            <person name="Zheng C.-J."/>
            <person name="Schuster L."/>
            <person name="Cowan T.M."/>
            <person name="Smanski M.J."/>
            <person name="Chevrette M.G."/>
            <person name="De Carvalho L.P.S."/>
            <person name="Shen B."/>
        </authorList>
    </citation>
    <scope>NUCLEOTIDE SEQUENCE [LARGE SCALE GENOMIC DNA]</scope>
    <source>
        <strain evidence="3 4">NPDC053346</strain>
    </source>
</reference>
<gene>
    <name evidence="3" type="ORF">ACIGW0_24655</name>
</gene>
<sequence length="64" mass="7048">MSTDPSSPLRSSAPVAAFEAPVRARVIRDWANANGYDLPERGRIPIAVVEAWKQRERGGRSATR</sequence>
<dbReference type="Proteomes" id="UP001614391">
    <property type="component" value="Unassembled WGS sequence"/>
</dbReference>
<comment type="caution">
    <text evidence="3">The sequence shown here is derived from an EMBL/GenBank/DDBJ whole genome shotgun (WGS) entry which is preliminary data.</text>
</comment>
<dbReference type="Pfam" id="PF23359">
    <property type="entry name" value="Lsr2_DNA-bd"/>
    <property type="match status" value="1"/>
</dbReference>
<evidence type="ECO:0000256" key="1">
    <source>
        <dbReference type="ARBA" id="ARBA00023125"/>
    </source>
</evidence>
<dbReference type="InterPro" id="IPR055370">
    <property type="entry name" value="Lsr2_DNA-bd"/>
</dbReference>